<dbReference type="GO" id="GO:0051301">
    <property type="term" value="P:cell division"/>
    <property type="evidence" value="ECO:0007669"/>
    <property type="project" value="UniProtKB-KW"/>
</dbReference>
<dbReference type="GO" id="GO:0005524">
    <property type="term" value="F:ATP binding"/>
    <property type="evidence" value="ECO:0007669"/>
    <property type="project" value="UniProtKB-UniRule"/>
</dbReference>
<dbReference type="SUPFAM" id="SSF53244">
    <property type="entry name" value="MurD-like peptide ligases, peptide-binding domain"/>
    <property type="match status" value="1"/>
</dbReference>
<comment type="subcellular location">
    <subcellularLocation>
        <location evidence="1 14">Cytoplasm</location>
    </subcellularLocation>
</comment>
<dbReference type="Pfam" id="PF02875">
    <property type="entry name" value="Mur_ligase_C"/>
    <property type="match status" value="1"/>
</dbReference>
<comment type="similarity">
    <text evidence="14">Belongs to the MurCDEF family.</text>
</comment>
<comment type="function">
    <text evidence="14">Cell wall formation.</text>
</comment>
<dbReference type="InterPro" id="IPR013221">
    <property type="entry name" value="Mur_ligase_cen"/>
</dbReference>
<evidence type="ECO:0000256" key="7">
    <source>
        <dbReference type="ARBA" id="ARBA00022741"/>
    </source>
</evidence>
<evidence type="ECO:0000259" key="15">
    <source>
        <dbReference type="Pfam" id="PF01225"/>
    </source>
</evidence>
<keyword evidence="5 14" id="KW-0436">Ligase</keyword>
<reference evidence="18 19" key="1">
    <citation type="submission" date="2019-02" db="EMBL/GenBank/DDBJ databases">
        <authorList>
            <person name="Manzano-Marin A."/>
            <person name="Manzano-Marin A."/>
        </authorList>
    </citation>
    <scope>NUCLEOTIDE SEQUENCE [LARGE SCALE GENOMIC DNA]</scope>
    <source>
        <strain evidence="18 19">ErCicuneomaculata</strain>
    </source>
</reference>
<gene>
    <name evidence="14 18" type="primary">murC</name>
    <name evidence="18" type="ORF">ERCICUMA2628_386</name>
</gene>
<dbReference type="NCBIfam" id="TIGR01082">
    <property type="entry name" value="murC"/>
    <property type="match status" value="1"/>
</dbReference>
<feature type="binding site" evidence="14">
    <location>
        <begin position="126"/>
        <end position="132"/>
    </location>
    <ligand>
        <name>ATP</name>
        <dbReference type="ChEBI" id="CHEBI:30616"/>
    </ligand>
</feature>
<evidence type="ECO:0000256" key="9">
    <source>
        <dbReference type="ARBA" id="ARBA00022960"/>
    </source>
</evidence>
<dbReference type="Gene3D" id="3.40.1190.10">
    <property type="entry name" value="Mur-like, catalytic domain"/>
    <property type="match status" value="1"/>
</dbReference>
<dbReference type="UniPathway" id="UPA00219"/>
<dbReference type="Pfam" id="PF08245">
    <property type="entry name" value="Mur_ligase_M"/>
    <property type="match status" value="1"/>
</dbReference>
<dbReference type="EC" id="6.3.2.8" evidence="3 14"/>
<evidence type="ECO:0000256" key="11">
    <source>
        <dbReference type="ARBA" id="ARBA00023306"/>
    </source>
</evidence>
<evidence type="ECO:0000256" key="4">
    <source>
        <dbReference type="ARBA" id="ARBA00022490"/>
    </source>
</evidence>
<dbReference type="InterPro" id="IPR036615">
    <property type="entry name" value="Mur_ligase_C_dom_sf"/>
</dbReference>
<comment type="pathway">
    <text evidence="2 14">Cell wall biogenesis; peptidoglycan biosynthesis.</text>
</comment>
<keyword evidence="7 14" id="KW-0547">Nucleotide-binding</keyword>
<dbReference type="InterPro" id="IPR050061">
    <property type="entry name" value="MurCDEF_pg_biosynth"/>
</dbReference>
<dbReference type="SUPFAM" id="SSF51984">
    <property type="entry name" value="MurCD N-terminal domain"/>
    <property type="match status" value="1"/>
</dbReference>
<dbReference type="GO" id="GO:0071555">
    <property type="term" value="P:cell wall organization"/>
    <property type="evidence" value="ECO:0007669"/>
    <property type="project" value="UniProtKB-KW"/>
</dbReference>
<keyword evidence="6 14" id="KW-0132">Cell division</keyword>
<keyword evidence="9 14" id="KW-0133">Cell shape</keyword>
<feature type="domain" description="Mur ligase C-terminal" evidence="16">
    <location>
        <begin position="344"/>
        <end position="466"/>
    </location>
</feature>
<comment type="catalytic activity">
    <reaction evidence="13 14">
        <text>UDP-N-acetyl-alpha-D-muramate + L-alanine + ATP = UDP-N-acetyl-alpha-D-muramoyl-L-alanine + ADP + phosphate + H(+)</text>
        <dbReference type="Rhea" id="RHEA:23372"/>
        <dbReference type="ChEBI" id="CHEBI:15378"/>
        <dbReference type="ChEBI" id="CHEBI:30616"/>
        <dbReference type="ChEBI" id="CHEBI:43474"/>
        <dbReference type="ChEBI" id="CHEBI:57972"/>
        <dbReference type="ChEBI" id="CHEBI:70757"/>
        <dbReference type="ChEBI" id="CHEBI:83898"/>
        <dbReference type="ChEBI" id="CHEBI:456216"/>
        <dbReference type="EC" id="6.3.2.8"/>
    </reaction>
</comment>
<evidence type="ECO:0000259" key="16">
    <source>
        <dbReference type="Pfam" id="PF02875"/>
    </source>
</evidence>
<name>A0A451D2J1_9GAMM</name>
<dbReference type="PANTHER" id="PTHR43445:SF3">
    <property type="entry name" value="UDP-N-ACETYLMURAMATE--L-ALANINE LIGASE"/>
    <property type="match status" value="1"/>
</dbReference>
<evidence type="ECO:0000256" key="8">
    <source>
        <dbReference type="ARBA" id="ARBA00022840"/>
    </source>
</evidence>
<dbReference type="HAMAP" id="MF_00046">
    <property type="entry name" value="MurC"/>
    <property type="match status" value="1"/>
</dbReference>
<dbReference type="Proteomes" id="UP000294412">
    <property type="component" value="Chromosome"/>
</dbReference>
<dbReference type="OrthoDB" id="9804126at2"/>
<dbReference type="RefSeq" id="WP_157993591.1">
    <property type="nucleotide sequence ID" value="NZ_LR217703.1"/>
</dbReference>
<evidence type="ECO:0000256" key="3">
    <source>
        <dbReference type="ARBA" id="ARBA00012211"/>
    </source>
</evidence>
<keyword evidence="10 14" id="KW-0573">Peptidoglycan synthesis</keyword>
<dbReference type="GO" id="GO:0009252">
    <property type="term" value="P:peptidoglycan biosynthetic process"/>
    <property type="evidence" value="ECO:0007669"/>
    <property type="project" value="UniProtKB-UniRule"/>
</dbReference>
<dbReference type="InterPro" id="IPR004101">
    <property type="entry name" value="Mur_ligase_C"/>
</dbReference>
<dbReference type="EMBL" id="LR217703">
    <property type="protein sequence ID" value="VFP79845.1"/>
    <property type="molecule type" value="Genomic_DNA"/>
</dbReference>
<evidence type="ECO:0000256" key="1">
    <source>
        <dbReference type="ARBA" id="ARBA00004496"/>
    </source>
</evidence>
<evidence type="ECO:0000313" key="19">
    <source>
        <dbReference type="Proteomes" id="UP000294412"/>
    </source>
</evidence>
<protein>
    <recommendedName>
        <fullName evidence="3 14">UDP-N-acetylmuramate--L-alanine ligase</fullName>
        <ecNumber evidence="3 14">6.3.2.8</ecNumber>
    </recommendedName>
    <alternativeName>
        <fullName evidence="14">UDP-N-acetylmuramoyl-L-alanine synthetase</fullName>
    </alternativeName>
</protein>
<dbReference type="GO" id="GO:0008763">
    <property type="term" value="F:UDP-N-acetylmuramate-L-alanine ligase activity"/>
    <property type="evidence" value="ECO:0007669"/>
    <property type="project" value="UniProtKB-UniRule"/>
</dbReference>
<evidence type="ECO:0000256" key="5">
    <source>
        <dbReference type="ARBA" id="ARBA00022598"/>
    </source>
</evidence>
<evidence type="ECO:0000256" key="13">
    <source>
        <dbReference type="ARBA" id="ARBA00047833"/>
    </source>
</evidence>
<evidence type="ECO:0000256" key="2">
    <source>
        <dbReference type="ARBA" id="ARBA00004752"/>
    </source>
</evidence>
<dbReference type="InterPro" id="IPR000713">
    <property type="entry name" value="Mur_ligase_N"/>
</dbReference>
<evidence type="ECO:0000256" key="12">
    <source>
        <dbReference type="ARBA" id="ARBA00023316"/>
    </source>
</evidence>
<keyword evidence="12 14" id="KW-0961">Cell wall biogenesis/degradation</keyword>
<evidence type="ECO:0000256" key="14">
    <source>
        <dbReference type="HAMAP-Rule" id="MF_00046"/>
    </source>
</evidence>
<dbReference type="SUPFAM" id="SSF53623">
    <property type="entry name" value="MurD-like peptide ligases, catalytic domain"/>
    <property type="match status" value="1"/>
</dbReference>
<dbReference type="Gene3D" id="3.40.50.720">
    <property type="entry name" value="NAD(P)-binding Rossmann-like Domain"/>
    <property type="match status" value="1"/>
</dbReference>
<evidence type="ECO:0000256" key="10">
    <source>
        <dbReference type="ARBA" id="ARBA00022984"/>
    </source>
</evidence>
<evidence type="ECO:0000256" key="6">
    <source>
        <dbReference type="ARBA" id="ARBA00022618"/>
    </source>
</evidence>
<dbReference type="GO" id="GO:0005737">
    <property type="term" value="C:cytoplasm"/>
    <property type="evidence" value="ECO:0007669"/>
    <property type="project" value="UniProtKB-SubCell"/>
</dbReference>
<keyword evidence="8 14" id="KW-0067">ATP-binding</keyword>
<dbReference type="Pfam" id="PF01225">
    <property type="entry name" value="Mur_ligase"/>
    <property type="match status" value="1"/>
</dbReference>
<evidence type="ECO:0000259" key="17">
    <source>
        <dbReference type="Pfam" id="PF08245"/>
    </source>
</evidence>
<keyword evidence="4 14" id="KW-0963">Cytoplasm</keyword>
<evidence type="ECO:0000313" key="18">
    <source>
        <dbReference type="EMBL" id="VFP79845.1"/>
    </source>
</evidence>
<accession>A0A451D2J1</accession>
<dbReference type="AlphaFoldDB" id="A0A451D2J1"/>
<feature type="domain" description="Mur ligase central" evidence="17">
    <location>
        <begin position="124"/>
        <end position="304"/>
    </location>
</feature>
<dbReference type="InterPro" id="IPR036565">
    <property type="entry name" value="Mur-like_cat_sf"/>
</dbReference>
<dbReference type="Gene3D" id="3.90.190.20">
    <property type="entry name" value="Mur ligase, C-terminal domain"/>
    <property type="match status" value="1"/>
</dbReference>
<dbReference type="PANTHER" id="PTHR43445">
    <property type="entry name" value="UDP-N-ACETYLMURAMATE--L-ALANINE LIGASE-RELATED"/>
    <property type="match status" value="1"/>
</dbReference>
<organism evidence="18 19">
    <name type="scientific">Candidatus Erwinia haradaeae</name>
    <dbReference type="NCBI Taxonomy" id="1922217"/>
    <lineage>
        <taxon>Bacteria</taxon>
        <taxon>Pseudomonadati</taxon>
        <taxon>Pseudomonadota</taxon>
        <taxon>Gammaproteobacteria</taxon>
        <taxon>Enterobacterales</taxon>
        <taxon>Erwiniaceae</taxon>
        <taxon>Erwinia</taxon>
    </lineage>
</organism>
<proteinExistence type="inferred from homology"/>
<sequence length="485" mass="53989">MHTQKKETLSTMTPAMHEKQHIHFVGIGGSGMNGIALILAKEGHKISGSELIPNTVTKQLITLGATIYFHHCSKNITGASVIVISSAISKDNPEVTAAHKLHIPILHRAQMLAELMRFRYGIAIAGTHGKTTTTAMLVEIYNQGGRDPTFINGGIVKSIGTHAQLGRSCYFIVEADESDASFLHLQPIIAVVTNIEADHMDTYHGDFNNLKKTFINFLHNLPFYGRAILCIDDAVIRDLIPRIERQVITYGFSNDADVKITHYRHHGTQGFFTLIRQNKPAIQIILNAPGLHNALNAAAAIAVATENNINDVDILTALQSFQGTERRFNLLGKYSLYPINGQIGTVILLEDYGHHPTEVDVTIKAVRASWPNRNLIMIFQPHRYSRTRDLYSEFIQILSKVDHLIMLEIYSAGESPINGIDSYSLCHTIRSCKKINPIYISHNEMILENLLPKFTGNDLILFQGAGNIEDITNMFSLLLHKSKIS</sequence>
<feature type="domain" description="Mur ligase N-terminal catalytic" evidence="15">
    <location>
        <begin position="21"/>
        <end position="120"/>
    </location>
</feature>
<dbReference type="InterPro" id="IPR005758">
    <property type="entry name" value="UDP-N-AcMur_Ala_ligase_MurC"/>
</dbReference>
<keyword evidence="11 14" id="KW-0131">Cell cycle</keyword>
<dbReference type="FunFam" id="3.40.1190.10:FF:000001">
    <property type="entry name" value="UDP-N-acetylmuramate--L-alanine ligase"/>
    <property type="match status" value="1"/>
</dbReference>
<dbReference type="GO" id="GO:0008360">
    <property type="term" value="P:regulation of cell shape"/>
    <property type="evidence" value="ECO:0007669"/>
    <property type="project" value="UniProtKB-KW"/>
</dbReference>